<feature type="compositionally biased region" description="Acidic residues" evidence="2">
    <location>
        <begin position="99"/>
        <end position="119"/>
    </location>
</feature>
<dbReference type="EnsemblPlants" id="Pp3c5_17310V3.1">
    <property type="protein sequence ID" value="Pp3c5_17310V3.1"/>
    <property type="gene ID" value="Pp3c5_17310"/>
</dbReference>
<dbReference type="InterPro" id="IPR058942">
    <property type="entry name" value="AT3G52170-like"/>
</dbReference>
<dbReference type="GO" id="GO:0005829">
    <property type="term" value="C:cytosol"/>
    <property type="evidence" value="ECO:0000318"/>
    <property type="project" value="GO_Central"/>
</dbReference>
<dbReference type="SUPFAM" id="SSF54928">
    <property type="entry name" value="RNA-binding domain, RBD"/>
    <property type="match status" value="2"/>
</dbReference>
<dbReference type="CDD" id="cd00590">
    <property type="entry name" value="RRM_SF"/>
    <property type="match status" value="1"/>
</dbReference>
<reference evidence="5" key="3">
    <citation type="submission" date="2020-12" db="UniProtKB">
        <authorList>
            <consortium name="EnsemblPlants"/>
        </authorList>
    </citation>
    <scope>IDENTIFICATION</scope>
</reference>
<feature type="region of interest" description="Disordered" evidence="2">
    <location>
        <begin position="322"/>
        <end position="358"/>
    </location>
</feature>
<reference evidence="4 6" key="1">
    <citation type="journal article" date="2008" name="Science">
        <title>The Physcomitrella genome reveals evolutionary insights into the conquest of land by plants.</title>
        <authorList>
            <person name="Rensing S."/>
            <person name="Lang D."/>
            <person name="Zimmer A."/>
            <person name="Terry A."/>
            <person name="Salamov A."/>
            <person name="Shapiro H."/>
            <person name="Nishiyama T."/>
            <person name="Perroud P.-F."/>
            <person name="Lindquist E."/>
            <person name="Kamisugi Y."/>
            <person name="Tanahashi T."/>
            <person name="Sakakibara K."/>
            <person name="Fujita T."/>
            <person name="Oishi K."/>
            <person name="Shin-I T."/>
            <person name="Kuroki Y."/>
            <person name="Toyoda A."/>
            <person name="Suzuki Y."/>
            <person name="Hashimoto A."/>
            <person name="Yamaguchi K."/>
            <person name="Sugano A."/>
            <person name="Kohara Y."/>
            <person name="Fujiyama A."/>
            <person name="Anterola A."/>
            <person name="Aoki S."/>
            <person name="Ashton N."/>
            <person name="Barbazuk W.B."/>
            <person name="Barker E."/>
            <person name="Bennetzen J."/>
            <person name="Bezanilla M."/>
            <person name="Blankenship R."/>
            <person name="Cho S.H."/>
            <person name="Dutcher S."/>
            <person name="Estelle M."/>
            <person name="Fawcett J.A."/>
            <person name="Gundlach H."/>
            <person name="Hanada K."/>
            <person name="Heyl A."/>
            <person name="Hicks K.A."/>
            <person name="Hugh J."/>
            <person name="Lohr M."/>
            <person name="Mayer K."/>
            <person name="Melkozernov A."/>
            <person name="Murata T."/>
            <person name="Nelson D."/>
            <person name="Pils B."/>
            <person name="Prigge M."/>
            <person name="Reiss B."/>
            <person name="Renner T."/>
            <person name="Rombauts S."/>
            <person name="Rushton P."/>
            <person name="Sanderfoot A."/>
            <person name="Schween G."/>
            <person name="Shiu S.-H."/>
            <person name="Stueber K."/>
            <person name="Theodoulou F.L."/>
            <person name="Tu H."/>
            <person name="Van de Peer Y."/>
            <person name="Verrier P.J."/>
            <person name="Waters E."/>
            <person name="Wood A."/>
            <person name="Yang L."/>
            <person name="Cove D."/>
            <person name="Cuming A."/>
            <person name="Hasebe M."/>
            <person name="Lucas S."/>
            <person name="Mishler D.B."/>
            <person name="Reski R."/>
            <person name="Grigoriev I."/>
            <person name="Quatrano R.S."/>
            <person name="Boore J.L."/>
        </authorList>
    </citation>
    <scope>NUCLEOTIDE SEQUENCE [LARGE SCALE GENOMIC DNA]</scope>
    <source>
        <strain evidence="5 6">cv. Gransden 2004</strain>
    </source>
</reference>
<evidence type="ECO:0000313" key="4">
    <source>
        <dbReference type="EMBL" id="PNR54144.1"/>
    </source>
</evidence>
<feature type="region of interest" description="Disordered" evidence="2">
    <location>
        <begin position="175"/>
        <end position="249"/>
    </location>
</feature>
<dbReference type="eggNOG" id="ENOG502RXMQ">
    <property type="taxonomic scope" value="Eukaryota"/>
</dbReference>
<organism evidence="4">
    <name type="scientific">Physcomitrium patens</name>
    <name type="common">Spreading-leaved earth moss</name>
    <name type="synonym">Physcomitrella patens</name>
    <dbReference type="NCBI Taxonomy" id="3218"/>
    <lineage>
        <taxon>Eukaryota</taxon>
        <taxon>Viridiplantae</taxon>
        <taxon>Streptophyta</taxon>
        <taxon>Embryophyta</taxon>
        <taxon>Bryophyta</taxon>
        <taxon>Bryophytina</taxon>
        <taxon>Bryopsida</taxon>
        <taxon>Funariidae</taxon>
        <taxon>Funariales</taxon>
        <taxon>Funariaceae</taxon>
        <taxon>Physcomitrium</taxon>
    </lineage>
</organism>
<feature type="compositionally biased region" description="Polar residues" evidence="2">
    <location>
        <begin position="136"/>
        <end position="152"/>
    </location>
</feature>
<keyword evidence="6" id="KW-1185">Reference proteome</keyword>
<evidence type="ECO:0000256" key="1">
    <source>
        <dbReference type="PROSITE-ProRule" id="PRU00176"/>
    </source>
</evidence>
<dbReference type="Gene3D" id="3.30.70.330">
    <property type="match status" value="1"/>
</dbReference>
<feature type="compositionally biased region" description="Polar residues" evidence="2">
    <location>
        <begin position="175"/>
        <end position="185"/>
    </location>
</feature>
<dbReference type="PANTHER" id="PTHR34568">
    <property type="entry name" value="RRM DOMAIN-CONTAINING PROTEIN"/>
    <property type="match status" value="1"/>
</dbReference>
<evidence type="ECO:0000259" key="3">
    <source>
        <dbReference type="PROSITE" id="PS50102"/>
    </source>
</evidence>
<dbReference type="SMART" id="SM00360">
    <property type="entry name" value="RRM"/>
    <property type="match status" value="1"/>
</dbReference>
<dbReference type="PaxDb" id="3218-PP1S116_112V6.1"/>
<protein>
    <recommendedName>
        <fullName evidence="3">RRM domain-containing protein</fullName>
    </recommendedName>
</protein>
<evidence type="ECO:0000256" key="2">
    <source>
        <dbReference type="SAM" id="MobiDB-lite"/>
    </source>
</evidence>
<dbReference type="AlphaFoldDB" id="A9STC3"/>
<dbReference type="InterPro" id="IPR012677">
    <property type="entry name" value="Nucleotide-bd_a/b_plait_sf"/>
</dbReference>
<reference evidence="4 6" key="2">
    <citation type="journal article" date="2018" name="Plant J.">
        <title>The Physcomitrella patens chromosome-scale assembly reveals moss genome structure and evolution.</title>
        <authorList>
            <person name="Lang D."/>
            <person name="Ullrich K.K."/>
            <person name="Murat F."/>
            <person name="Fuchs J."/>
            <person name="Jenkins J."/>
            <person name="Haas F.B."/>
            <person name="Piednoel M."/>
            <person name="Gundlach H."/>
            <person name="Van Bel M."/>
            <person name="Meyberg R."/>
            <person name="Vives C."/>
            <person name="Morata J."/>
            <person name="Symeonidi A."/>
            <person name="Hiss M."/>
            <person name="Muchero W."/>
            <person name="Kamisugi Y."/>
            <person name="Saleh O."/>
            <person name="Blanc G."/>
            <person name="Decker E.L."/>
            <person name="van Gessel N."/>
            <person name="Grimwood J."/>
            <person name="Hayes R.D."/>
            <person name="Graham S.W."/>
            <person name="Gunter L.E."/>
            <person name="McDaniel S.F."/>
            <person name="Hoernstein S.N.W."/>
            <person name="Larsson A."/>
            <person name="Li F.W."/>
            <person name="Perroud P.F."/>
            <person name="Phillips J."/>
            <person name="Ranjan P."/>
            <person name="Rokshar D.S."/>
            <person name="Rothfels C.J."/>
            <person name="Schneider L."/>
            <person name="Shu S."/>
            <person name="Stevenson D.W."/>
            <person name="Thummler F."/>
            <person name="Tillich M."/>
            <person name="Villarreal Aguilar J.C."/>
            <person name="Widiez T."/>
            <person name="Wong G.K."/>
            <person name="Wymore A."/>
            <person name="Zhang Y."/>
            <person name="Zimmer A.D."/>
            <person name="Quatrano R.S."/>
            <person name="Mayer K.F.X."/>
            <person name="Goodstein D."/>
            <person name="Casacuberta J.M."/>
            <person name="Vandepoele K."/>
            <person name="Reski R."/>
            <person name="Cuming A.C."/>
            <person name="Tuskan G.A."/>
            <person name="Maumus F."/>
            <person name="Salse J."/>
            <person name="Schmutz J."/>
            <person name="Rensing S.A."/>
        </authorList>
    </citation>
    <scope>NUCLEOTIDE SEQUENCE [LARGE SCALE GENOMIC DNA]</scope>
    <source>
        <strain evidence="5 6">cv. Gransden 2004</strain>
    </source>
</reference>
<sequence>MEAHQGALPNVTTVLKNTGGARNVVKDILSGLESRYTQPISAQDFASNVSIEEEEKEESSSEIIDEEREEAGMYNHLGLHEEDEEEEEEKAGEIKIVGDEDAESEGEDEDAEDEFEECESSGVRGNENEDIERKTVTSSYDGTTGSSQVGSETHNRLSLRLRGMGISNSLQQLTRYDSSEVQGTSRRFRPSGMAGSYLPGQDFSESDSNKENGRVPGRQALGYSSAAENGPRNGTYSGGRMEDASGTSSDERHGIFVRYLSCRATPKDLREAFADCGDIVRAYAIRARPNVKYTYGFVDFKTAEALQKALAKTRVYIRGSRVTTEPSTTTPHHLSNKSWDDSQNSSAGGVESTTSQGTEKVTGTYVDAPNVKAIRGSGYKVAVMGIPMNVPLSEVQSALSKYGEIVLSDMKQENIGTYSANLEFKAVDSRDDALSAKSVQLNGSQYPIFRVNPVNTSVVRLSNVGVEANLDQIGATCELFGRVSEVVARCDFSVDVYFQSTELENMSRILARLNEVTMNGRRWHAQPSPCLGSGSYEALLKTREGQEWLQLESERMLSKVENALKELVVDVEDLQELVKVNRRYMELTKNSGD</sequence>
<dbReference type="InterPro" id="IPR035979">
    <property type="entry name" value="RBD_domain_sf"/>
</dbReference>
<dbReference type="PANTHER" id="PTHR34568:SF5">
    <property type="entry name" value="RNA-BINDING (RRM_RBD_RNP MOTIFS) FAMILY PROTEIN"/>
    <property type="match status" value="1"/>
</dbReference>
<dbReference type="OrthoDB" id="1923695at2759"/>
<dbReference type="PROSITE" id="PS50102">
    <property type="entry name" value="RRM"/>
    <property type="match status" value="1"/>
</dbReference>
<dbReference type="Pfam" id="PF00076">
    <property type="entry name" value="RRM_1"/>
    <property type="match status" value="1"/>
</dbReference>
<proteinExistence type="predicted"/>
<evidence type="ECO:0000313" key="6">
    <source>
        <dbReference type="Proteomes" id="UP000006727"/>
    </source>
</evidence>
<feature type="compositionally biased region" description="Acidic residues" evidence="2">
    <location>
        <begin position="81"/>
        <end position="90"/>
    </location>
</feature>
<evidence type="ECO:0000313" key="5">
    <source>
        <dbReference type="EnsemblPlants" id="Pp3c5_17310V3.1"/>
    </source>
</evidence>
<name>A9STC3_PHYPA</name>
<dbReference type="EnsemblPlants" id="Pp3c5_17310V3.2">
    <property type="protein sequence ID" value="Pp3c5_17310V3.2"/>
    <property type="gene ID" value="Pp3c5_17310"/>
</dbReference>
<dbReference type="GO" id="GO:0003729">
    <property type="term" value="F:mRNA binding"/>
    <property type="evidence" value="ECO:0000318"/>
    <property type="project" value="GO_Central"/>
</dbReference>
<gene>
    <name evidence="5" type="primary">LOC112282881</name>
    <name evidence="4" type="ORF">PHYPA_007820</name>
</gene>
<dbReference type="Gramene" id="Pp3c5_17310V3.2">
    <property type="protein sequence ID" value="Pp3c5_17310V3.2"/>
    <property type="gene ID" value="Pp3c5_17310"/>
</dbReference>
<dbReference type="InterPro" id="IPR000504">
    <property type="entry name" value="RRM_dom"/>
</dbReference>
<dbReference type="Gramene" id="Pp3c5_17310V3.1">
    <property type="protein sequence ID" value="Pp3c5_17310V3.1"/>
    <property type="gene ID" value="Pp3c5_17310"/>
</dbReference>
<dbReference type="Proteomes" id="UP000006727">
    <property type="component" value="Chromosome 5"/>
</dbReference>
<accession>A9STC3</accession>
<dbReference type="EMBL" id="ABEU02000005">
    <property type="protein sequence ID" value="PNR54144.1"/>
    <property type="molecule type" value="Genomic_DNA"/>
</dbReference>
<feature type="domain" description="RRM" evidence="3">
    <location>
        <begin position="253"/>
        <end position="329"/>
    </location>
</feature>
<feature type="region of interest" description="Disordered" evidence="2">
    <location>
        <begin position="46"/>
        <end position="154"/>
    </location>
</feature>
<keyword evidence="1" id="KW-0694">RNA-binding</keyword>
<dbReference type="HOGENOM" id="CLU_432394_0_0_1"/>